<dbReference type="Proteomes" id="UP000006334">
    <property type="component" value="Unassembled WGS sequence"/>
</dbReference>
<dbReference type="PROSITE" id="PS51257">
    <property type="entry name" value="PROKAR_LIPOPROTEIN"/>
    <property type="match status" value="1"/>
</dbReference>
<keyword evidence="2" id="KW-1185">Reference proteome</keyword>
<accession>K6YG06</accession>
<sequence length="285" mass="32373">MSRRQYSLALLFLMGCLVSLGAILTRQSVPDIQLSDYSAYSCQTGTQVESSLKLHLAIPIFIKTIAETLCQSESIRQEYNSVIVSWKPRDAITAADIIDSQFSLLMGRKHTFTGLVPTFETSYKPLEPKVNFTEYPVYWFSRAPFAQNSYSQLVGKRIGIINDKVSHTHYLLPLTALAEANVHLDQVELHYYDNAYKLYDAFKNEQIDLISSGAWFEHELAGHVYKSLITADANIGDIFVSNQLSKLQQCEIYRAIQPFIQFINQLTQNRQLQPATQNSDIGRCQ</sequence>
<dbReference type="SUPFAM" id="SSF53850">
    <property type="entry name" value="Periplasmic binding protein-like II"/>
    <property type="match status" value="1"/>
</dbReference>
<evidence type="ECO:0000313" key="2">
    <source>
        <dbReference type="Proteomes" id="UP000006334"/>
    </source>
</evidence>
<protein>
    <recommendedName>
        <fullName evidence="3">Solute-binding protein family 3/N-terminal domain-containing protein</fullName>
    </recommendedName>
</protein>
<evidence type="ECO:0008006" key="3">
    <source>
        <dbReference type="Google" id="ProtNLM"/>
    </source>
</evidence>
<organism evidence="1 2">
    <name type="scientific">Aliiglaciecola lipolytica E3</name>
    <dbReference type="NCBI Taxonomy" id="1127673"/>
    <lineage>
        <taxon>Bacteria</taxon>
        <taxon>Pseudomonadati</taxon>
        <taxon>Pseudomonadota</taxon>
        <taxon>Gammaproteobacteria</taxon>
        <taxon>Alteromonadales</taxon>
        <taxon>Alteromonadaceae</taxon>
        <taxon>Aliiglaciecola</taxon>
    </lineage>
</organism>
<dbReference type="OrthoDB" id="5901335at2"/>
<dbReference type="AlphaFoldDB" id="K6YG06"/>
<proteinExistence type="predicted"/>
<gene>
    <name evidence="1" type="ORF">GLIP_2947</name>
</gene>
<dbReference type="Gene3D" id="3.40.190.10">
    <property type="entry name" value="Periplasmic binding protein-like II"/>
    <property type="match status" value="1"/>
</dbReference>
<name>K6YG06_9ALTE</name>
<comment type="caution">
    <text evidence="1">The sequence shown here is derived from an EMBL/GenBank/DDBJ whole genome shotgun (WGS) entry which is preliminary data.</text>
</comment>
<dbReference type="RefSeq" id="WP_008845373.1">
    <property type="nucleotide sequence ID" value="NZ_BAEN01000059.1"/>
</dbReference>
<reference evidence="1 2" key="1">
    <citation type="journal article" date="2017" name="Antonie Van Leeuwenhoek">
        <title>Rhizobium rhizosphaerae sp. nov., a novel species isolated from rice rhizosphere.</title>
        <authorList>
            <person name="Zhao J.J."/>
            <person name="Zhang J."/>
            <person name="Zhang R.J."/>
            <person name="Zhang C.W."/>
            <person name="Yin H.Q."/>
            <person name="Zhang X.X."/>
        </authorList>
    </citation>
    <scope>NUCLEOTIDE SEQUENCE [LARGE SCALE GENOMIC DNA]</scope>
    <source>
        <strain evidence="1 2">E3</strain>
    </source>
</reference>
<dbReference type="STRING" id="1127673.GLIP_2947"/>
<evidence type="ECO:0000313" key="1">
    <source>
        <dbReference type="EMBL" id="GAC15568.1"/>
    </source>
</evidence>
<dbReference type="EMBL" id="BAEN01000059">
    <property type="protein sequence ID" value="GAC15568.1"/>
    <property type="molecule type" value="Genomic_DNA"/>
</dbReference>
<dbReference type="eggNOG" id="COG3221">
    <property type="taxonomic scope" value="Bacteria"/>
</dbReference>